<dbReference type="Pfam" id="PF12889">
    <property type="entry name" value="DUF3829"/>
    <property type="match status" value="1"/>
</dbReference>
<reference evidence="2 3" key="1">
    <citation type="submission" date="2020-03" db="EMBL/GenBank/DDBJ databases">
        <title>Soil Listeria distribution.</title>
        <authorList>
            <person name="Liao J."/>
            <person name="Wiedmann M."/>
        </authorList>
    </citation>
    <scope>NUCLEOTIDE SEQUENCE [LARGE SCALE GENOMIC DNA]</scope>
    <source>
        <strain evidence="2 3">FSL L7-1560</strain>
    </source>
</reference>
<feature type="chain" id="PRO_5038930662" evidence="1">
    <location>
        <begin position="22"/>
        <end position="335"/>
    </location>
</feature>
<protein>
    <submittedName>
        <fullName evidence="2">YiiG family protein</fullName>
    </submittedName>
</protein>
<name>A0A7X0X0X4_LISSE</name>
<evidence type="ECO:0000313" key="3">
    <source>
        <dbReference type="Proteomes" id="UP000523362"/>
    </source>
</evidence>
<evidence type="ECO:0000313" key="2">
    <source>
        <dbReference type="EMBL" id="MBC1485577.1"/>
    </source>
</evidence>
<dbReference type="InterPro" id="IPR024291">
    <property type="entry name" value="DUF3829"/>
</dbReference>
<gene>
    <name evidence="2" type="ORF">HB897_04930</name>
</gene>
<comment type="caution">
    <text evidence="2">The sequence shown here is derived from an EMBL/GenBank/DDBJ whole genome shotgun (WGS) entry which is preliminary data.</text>
</comment>
<dbReference type="PROSITE" id="PS51257">
    <property type="entry name" value="PROKAR_LIPOPROTEIN"/>
    <property type="match status" value="1"/>
</dbReference>
<dbReference type="RefSeq" id="WP_185383447.1">
    <property type="nucleotide sequence ID" value="NZ_JAARRG010000002.1"/>
</dbReference>
<proteinExistence type="predicted"/>
<dbReference type="AlphaFoldDB" id="A0A7X0X0X4"/>
<keyword evidence="1" id="KW-0732">Signal</keyword>
<accession>A0A7X0X0X4</accession>
<organism evidence="2 3">
    <name type="scientific">Listeria seeligeri</name>
    <dbReference type="NCBI Taxonomy" id="1640"/>
    <lineage>
        <taxon>Bacteria</taxon>
        <taxon>Bacillati</taxon>
        <taxon>Bacillota</taxon>
        <taxon>Bacilli</taxon>
        <taxon>Bacillales</taxon>
        <taxon>Listeriaceae</taxon>
        <taxon>Listeria</taxon>
    </lineage>
</organism>
<feature type="signal peptide" evidence="1">
    <location>
        <begin position="1"/>
        <end position="21"/>
    </location>
</feature>
<evidence type="ECO:0000256" key="1">
    <source>
        <dbReference type="SAM" id="SignalP"/>
    </source>
</evidence>
<dbReference type="EMBL" id="JAARRG010000002">
    <property type="protein sequence ID" value="MBC1485577.1"/>
    <property type="molecule type" value="Genomic_DNA"/>
</dbReference>
<dbReference type="Proteomes" id="UP000523362">
    <property type="component" value="Unassembled WGS sequence"/>
</dbReference>
<sequence length="335" mass="38336">MFYKVCRFVSLLILSVLVLTACSSTSKSNKNDDVQGVYTGKELEEYNMYINFSNNLKGEFLKTKESYFANYSNADLNYVTPDTTKEIFIPNVDQTHQSINDLKEMLQKKATLPLKKTAQSLIPEVRGEIEILEEMADYYETKEYTKDDFRKAKKLHDSLLKTTKKTNLDIASFNKEVDKLMEEQHLAKMEELKNNGDTVTYSLIQFIEDAEAVNVELQNQHMQAVNILKLDTCAYSLKYDKLVNTYIELETATKDKEKVAKSDFSEADIRTLKAKANQVKIDGKSIIERVESKEAITDDVLDNNTVLEKTTGTPEKLLHSYKNLVSEYADFPALN</sequence>